<accession>A0A1H7TAL1</accession>
<keyword evidence="1" id="KW-0812">Transmembrane</keyword>
<dbReference type="Proteomes" id="UP000199214">
    <property type="component" value="Unassembled WGS sequence"/>
</dbReference>
<feature type="transmembrane region" description="Helical" evidence="1">
    <location>
        <begin position="142"/>
        <end position="164"/>
    </location>
</feature>
<gene>
    <name evidence="2" type="ORF">SAMN05216382_2720</name>
</gene>
<evidence type="ECO:0000313" key="3">
    <source>
        <dbReference type="Proteomes" id="UP000199214"/>
    </source>
</evidence>
<dbReference type="OrthoDB" id="3348156at2"/>
<sequence>MRDTIDRWTARLGDEAPYWALALTCLAGLAFKLHCGAYWLGAEQYTTGCYSDAVPFWGLRGVAAGQVPYFQARMEYPVLTGALIWVEGLVARVLGLGRPDAADFLTAVWLGNTAFAYLILHLMRRAGVGRLRQYAWALAPPLVLYLAHNWDLLAGSLAIAAMLAARRGDDVRATALAALGGAAKLFPLLLLPLLGLGALCRRGGTLGSNVARAALLVLVALAAWGAVNLPVAATAFINWSEFYAFSNQRSGTAASVWELANTFNWYPTDIPARNRLALIAFFVGAIGIVLAGWRRHRRQLWVLFTPVLAWFLLTNKVWSPQFDLWLWPLLVLTGTRARPLALFLLGDLLAYFAEFWLFAGLEGAWPSASQVDVATAVAVRGVAVLWIIWAAVRDPAPAWISRVTPPRAAAPHSPGRPIQAG</sequence>
<feature type="transmembrane region" description="Helical" evidence="1">
    <location>
        <begin position="18"/>
        <end position="40"/>
    </location>
</feature>
<dbReference type="EMBL" id="FNZZ01000005">
    <property type="protein sequence ID" value="SEL81900.1"/>
    <property type="molecule type" value="Genomic_DNA"/>
</dbReference>
<keyword evidence="1" id="KW-0472">Membrane</keyword>
<dbReference type="AlphaFoldDB" id="A0A1H7TAL1"/>
<keyword evidence="3" id="KW-1185">Reference proteome</keyword>
<feature type="transmembrane region" description="Helical" evidence="1">
    <location>
        <begin position="276"/>
        <end position="293"/>
    </location>
</feature>
<feature type="transmembrane region" description="Helical" evidence="1">
    <location>
        <begin position="213"/>
        <end position="237"/>
    </location>
</feature>
<feature type="transmembrane region" description="Helical" evidence="1">
    <location>
        <begin position="373"/>
        <end position="392"/>
    </location>
</feature>
<dbReference type="STRING" id="1855283.SAMN05216382_2720"/>
<feature type="transmembrane region" description="Helical" evidence="1">
    <location>
        <begin position="339"/>
        <end position="361"/>
    </location>
</feature>
<reference evidence="3" key="1">
    <citation type="submission" date="2016-10" db="EMBL/GenBank/DDBJ databases">
        <authorList>
            <person name="Varghese N."/>
            <person name="Submissions S."/>
        </authorList>
    </citation>
    <scope>NUCLEOTIDE SEQUENCE [LARGE SCALE GENOMIC DNA]</scope>
    <source>
        <strain evidence="3">JS21-1</strain>
    </source>
</reference>
<dbReference type="RefSeq" id="WP_093007192.1">
    <property type="nucleotide sequence ID" value="NZ_FNZZ01000005.1"/>
</dbReference>
<evidence type="ECO:0008006" key="4">
    <source>
        <dbReference type="Google" id="ProtNLM"/>
    </source>
</evidence>
<proteinExistence type="predicted"/>
<evidence type="ECO:0000256" key="1">
    <source>
        <dbReference type="SAM" id="Phobius"/>
    </source>
</evidence>
<feature type="transmembrane region" description="Helical" evidence="1">
    <location>
        <begin position="101"/>
        <end position="122"/>
    </location>
</feature>
<keyword evidence="1" id="KW-1133">Transmembrane helix</keyword>
<evidence type="ECO:0000313" key="2">
    <source>
        <dbReference type="EMBL" id="SEL81900.1"/>
    </source>
</evidence>
<organism evidence="2 3">
    <name type="scientific">Sphingomonas palmae</name>
    <dbReference type="NCBI Taxonomy" id="1855283"/>
    <lineage>
        <taxon>Bacteria</taxon>
        <taxon>Pseudomonadati</taxon>
        <taxon>Pseudomonadota</taxon>
        <taxon>Alphaproteobacteria</taxon>
        <taxon>Sphingomonadales</taxon>
        <taxon>Sphingomonadaceae</taxon>
        <taxon>Sphingomonas</taxon>
    </lineage>
</organism>
<feature type="transmembrane region" description="Helical" evidence="1">
    <location>
        <begin position="176"/>
        <end position="201"/>
    </location>
</feature>
<feature type="transmembrane region" description="Helical" evidence="1">
    <location>
        <begin position="300"/>
        <end position="319"/>
    </location>
</feature>
<protein>
    <recommendedName>
        <fullName evidence="4">DUF2029 domain-containing protein</fullName>
    </recommendedName>
</protein>
<name>A0A1H7TAL1_9SPHN</name>